<accession>A0A1T2LB39</accession>
<dbReference type="InterPro" id="IPR011250">
    <property type="entry name" value="OMP/PagP_B-barrel"/>
</dbReference>
<dbReference type="Pfam" id="PF13505">
    <property type="entry name" value="OMP_b-brl"/>
    <property type="match status" value="1"/>
</dbReference>
<dbReference type="Gene3D" id="2.40.160.20">
    <property type="match status" value="1"/>
</dbReference>
<dbReference type="Proteomes" id="UP000191110">
    <property type="component" value="Unassembled WGS sequence"/>
</dbReference>
<keyword evidence="1 2" id="KW-0732">Signal</keyword>
<evidence type="ECO:0000313" key="5">
    <source>
        <dbReference type="Proteomes" id="UP000191110"/>
    </source>
</evidence>
<dbReference type="InterPro" id="IPR027385">
    <property type="entry name" value="Beta-barrel_OMP"/>
</dbReference>
<evidence type="ECO:0000256" key="2">
    <source>
        <dbReference type="SAM" id="SignalP"/>
    </source>
</evidence>
<comment type="caution">
    <text evidence="4">The sequence shown here is derived from an EMBL/GenBank/DDBJ whole genome shotgun (WGS) entry which is preliminary data.</text>
</comment>
<sequence>MNKKLISTAVVAASMFVGAAQASENGYLAIGGGINVPTDAEVSTLGDQEMDNGYLFSVAIGQEVEDGFRIEGEYAYRAADVDEAGPGVDVSVQAGMLNGIFDMDTGSEVTPYIGAGIGAANMNWDGSVDDNETVFAYQVMLGLNVEMSPESSLRFGYRYFDPAEASINPYEIDSAFHDFEIGLRFNF</sequence>
<gene>
    <name evidence="4" type="ORF">BOW53_00300</name>
</gene>
<organism evidence="4 5">
    <name type="scientific">Solemya pervernicosa gill symbiont</name>
    <dbReference type="NCBI Taxonomy" id="642797"/>
    <lineage>
        <taxon>Bacteria</taxon>
        <taxon>Pseudomonadati</taxon>
        <taxon>Pseudomonadota</taxon>
        <taxon>Gammaproteobacteria</taxon>
        <taxon>sulfur-oxidizing symbionts</taxon>
    </lineage>
</organism>
<evidence type="ECO:0000313" key="4">
    <source>
        <dbReference type="EMBL" id="OOZ42319.1"/>
    </source>
</evidence>
<dbReference type="RefSeq" id="WP_078482077.1">
    <property type="nucleotide sequence ID" value="NZ_MPRL01000001.1"/>
</dbReference>
<feature type="signal peptide" evidence="2">
    <location>
        <begin position="1"/>
        <end position="22"/>
    </location>
</feature>
<keyword evidence="5" id="KW-1185">Reference proteome</keyword>
<dbReference type="EMBL" id="MPRL01000001">
    <property type="protein sequence ID" value="OOZ42319.1"/>
    <property type="molecule type" value="Genomic_DNA"/>
</dbReference>
<dbReference type="SUPFAM" id="SSF56925">
    <property type="entry name" value="OMPA-like"/>
    <property type="match status" value="1"/>
</dbReference>
<dbReference type="AlphaFoldDB" id="A0A1T2LB39"/>
<evidence type="ECO:0000256" key="1">
    <source>
        <dbReference type="ARBA" id="ARBA00022729"/>
    </source>
</evidence>
<feature type="chain" id="PRO_5013091911" description="Outer membrane protein beta-barrel domain-containing protein" evidence="2">
    <location>
        <begin position="23"/>
        <end position="187"/>
    </location>
</feature>
<proteinExistence type="predicted"/>
<dbReference type="OrthoDB" id="9810784at2"/>
<protein>
    <recommendedName>
        <fullName evidence="3">Outer membrane protein beta-barrel domain-containing protein</fullName>
    </recommendedName>
</protein>
<evidence type="ECO:0000259" key="3">
    <source>
        <dbReference type="Pfam" id="PF13505"/>
    </source>
</evidence>
<feature type="domain" description="Outer membrane protein beta-barrel" evidence="3">
    <location>
        <begin position="10"/>
        <end position="187"/>
    </location>
</feature>
<reference evidence="4 5" key="1">
    <citation type="submission" date="2016-11" db="EMBL/GenBank/DDBJ databases">
        <title>Mixed transmission modes and dynamic genome evolution in an obligate animal-bacterial symbiosis.</title>
        <authorList>
            <person name="Russell S.L."/>
            <person name="Corbett-Detig R.B."/>
            <person name="Cavanaugh C.M."/>
        </authorList>
    </citation>
    <scope>NUCLEOTIDE SEQUENCE [LARGE SCALE GENOMIC DNA]</scope>
    <source>
        <strain evidence="4">Sveles-Q1</strain>
    </source>
</reference>
<name>A0A1T2LB39_9GAMM</name>